<reference evidence="1" key="1">
    <citation type="submission" date="2019-06" db="EMBL/GenBank/DDBJ databases">
        <authorList>
            <person name="Le Quere A."/>
            <person name="Colella S."/>
        </authorList>
    </citation>
    <scope>NUCLEOTIDE SEQUENCE</scope>
    <source>
        <strain evidence="1">EmedicaeMD41</strain>
    </source>
</reference>
<name>A0A508WWD7_9HYPH</name>
<dbReference type="Proteomes" id="UP000507954">
    <property type="component" value="Unassembled WGS sequence"/>
</dbReference>
<gene>
    <name evidence="1" type="ORF">EMEDMD4_300113</name>
</gene>
<accession>A0A508WWD7</accession>
<proteinExistence type="predicted"/>
<dbReference type="EMBL" id="CABFNB010000096">
    <property type="protein sequence ID" value="VTZ61747.1"/>
    <property type="molecule type" value="Genomic_DNA"/>
</dbReference>
<protein>
    <submittedName>
        <fullName evidence="1">Uncharacterized protein</fullName>
    </submittedName>
</protein>
<organism evidence="1">
    <name type="scientific">Sinorhizobium medicae</name>
    <dbReference type="NCBI Taxonomy" id="110321"/>
    <lineage>
        <taxon>Bacteria</taxon>
        <taxon>Pseudomonadati</taxon>
        <taxon>Pseudomonadota</taxon>
        <taxon>Alphaproteobacteria</taxon>
        <taxon>Hyphomicrobiales</taxon>
        <taxon>Rhizobiaceae</taxon>
        <taxon>Sinorhizobium/Ensifer group</taxon>
        <taxon>Sinorhizobium</taxon>
    </lineage>
</organism>
<evidence type="ECO:0000313" key="1">
    <source>
        <dbReference type="EMBL" id="VTZ61747.1"/>
    </source>
</evidence>
<dbReference type="AlphaFoldDB" id="A0A508WWD7"/>
<sequence length="57" mass="6474">MEERGEPWCRLPRSVVPEAVRRDAAGAGAIHFSLDVPATEFEHWYYASPRSPPDLSY</sequence>